<keyword evidence="1" id="KW-0472">Membrane</keyword>
<evidence type="ECO:0000313" key="4">
    <source>
        <dbReference type="Proteomes" id="UP000076128"/>
    </source>
</evidence>
<dbReference type="AlphaFoldDB" id="A0A159Z574"/>
<dbReference type="PANTHER" id="PTHR36698">
    <property type="entry name" value="BLL5892 PROTEIN"/>
    <property type="match status" value="1"/>
</dbReference>
<gene>
    <name evidence="3" type="ORF">AKL17_2282</name>
</gene>
<keyword evidence="1" id="KW-1133">Transmembrane helix</keyword>
<name>A0A159Z574_9RHOB</name>
<proteinExistence type="predicted"/>
<protein>
    <submittedName>
        <fullName evidence="3">Mammalian cell entry-related domain-containing protein</fullName>
    </submittedName>
</protein>
<dbReference type="OrthoDB" id="9808689at2"/>
<accession>A0A159Z574</accession>
<keyword evidence="4" id="KW-1185">Reference proteome</keyword>
<dbReference type="PANTHER" id="PTHR36698:SF2">
    <property type="entry name" value="MCE_MLAD DOMAIN-CONTAINING PROTEIN"/>
    <property type="match status" value="1"/>
</dbReference>
<evidence type="ECO:0000313" key="3">
    <source>
        <dbReference type="EMBL" id="AMY69528.1"/>
    </source>
</evidence>
<dbReference type="Pfam" id="PF02470">
    <property type="entry name" value="MlaD"/>
    <property type="match status" value="1"/>
</dbReference>
<evidence type="ECO:0000256" key="1">
    <source>
        <dbReference type="SAM" id="Phobius"/>
    </source>
</evidence>
<keyword evidence="1" id="KW-0812">Transmembrane</keyword>
<dbReference type="RefSeq" id="WP_066813293.1">
    <property type="nucleotide sequence ID" value="NZ_CP012661.1"/>
</dbReference>
<dbReference type="KEGG" id="daa:AKL17_2282"/>
<sequence length="301" mass="31929">METRARYILVGVFTLASVLAILGFTLWLAKVQIDRTYAQYDIVFDSVAGLGQASAVQYNGVTVGKVLTIALDEDNPALVRVRIEIDASTPVRADTMATLSSQGVTGVSYVALEGGSVVAGPLFRVPPADVPLIPSKPSVLQDLITGMPDLLAEAILLMRDIRGFTTPENGAAITEILRNVEQATARIDTMATQTESVMTAAEATLVRVDEALVDVRTAFNSANAVLEDDVPAVMDRLGAAAASLDRAVSGFETFSREGLPQFSALAKDARALAANISALTSRIGSDPGRFLLGTQTPEYRR</sequence>
<dbReference type="STRING" id="1335048.AKL17_2282"/>
<dbReference type="EMBL" id="CP012661">
    <property type="protein sequence ID" value="AMY69528.1"/>
    <property type="molecule type" value="Genomic_DNA"/>
</dbReference>
<dbReference type="InterPro" id="IPR003399">
    <property type="entry name" value="Mce/MlaD"/>
</dbReference>
<dbReference type="Proteomes" id="UP000076128">
    <property type="component" value="Chromosome"/>
</dbReference>
<evidence type="ECO:0000259" key="2">
    <source>
        <dbReference type="Pfam" id="PF02470"/>
    </source>
</evidence>
<organism evidence="3 4">
    <name type="scientific">Frigidibacter mobilis</name>
    <dbReference type="NCBI Taxonomy" id="1335048"/>
    <lineage>
        <taxon>Bacteria</taxon>
        <taxon>Pseudomonadati</taxon>
        <taxon>Pseudomonadota</taxon>
        <taxon>Alphaproteobacteria</taxon>
        <taxon>Rhodobacterales</taxon>
        <taxon>Paracoccaceae</taxon>
        <taxon>Frigidibacter</taxon>
    </lineage>
</organism>
<feature type="transmembrane region" description="Helical" evidence="1">
    <location>
        <begin position="7"/>
        <end position="29"/>
    </location>
</feature>
<feature type="domain" description="Mce/MlaD" evidence="2">
    <location>
        <begin position="39"/>
        <end position="115"/>
    </location>
</feature>
<reference evidence="3 4" key="1">
    <citation type="submission" date="2015-09" db="EMBL/GenBank/DDBJ databases">
        <title>Complete genome sequence of Defluviimonas alba cai42t isolated from an oilfield in Xinjiang.</title>
        <authorList>
            <person name="Geng S."/>
            <person name="Pan X."/>
            <person name="Wu X."/>
        </authorList>
    </citation>
    <scope>NUCLEOTIDE SEQUENCE [LARGE SCALE GENOMIC DNA]</scope>
    <source>
        <strain evidence="4">cai42</strain>
    </source>
</reference>